<evidence type="ECO:0000313" key="3">
    <source>
        <dbReference type="Proteomes" id="UP000218890"/>
    </source>
</evidence>
<evidence type="ECO:0008006" key="4">
    <source>
        <dbReference type="Google" id="ProtNLM"/>
    </source>
</evidence>
<feature type="compositionally biased region" description="Basic and acidic residues" evidence="1">
    <location>
        <begin position="63"/>
        <end position="74"/>
    </location>
</feature>
<evidence type="ECO:0000256" key="1">
    <source>
        <dbReference type="SAM" id="MobiDB-lite"/>
    </source>
</evidence>
<accession>A0A0X8XBT3</accession>
<proteinExistence type="predicted"/>
<feature type="region of interest" description="Disordered" evidence="1">
    <location>
        <begin position="55"/>
        <end position="85"/>
    </location>
</feature>
<dbReference type="Proteomes" id="UP000218890">
    <property type="component" value="Chromosome"/>
</dbReference>
<keyword evidence="3" id="KW-1185">Reference proteome</keyword>
<dbReference type="OrthoDB" id="5797229at2"/>
<organism evidence="2 3">
    <name type="scientific">Halorhodospira halochloris</name>
    <name type="common">Ectothiorhodospira halochloris</name>
    <dbReference type="NCBI Taxonomy" id="1052"/>
    <lineage>
        <taxon>Bacteria</taxon>
        <taxon>Pseudomonadati</taxon>
        <taxon>Pseudomonadota</taxon>
        <taxon>Gammaproteobacteria</taxon>
        <taxon>Chromatiales</taxon>
        <taxon>Ectothiorhodospiraceae</taxon>
        <taxon>Halorhodospira</taxon>
    </lineage>
</organism>
<dbReference type="RefSeq" id="WP_096407786.1">
    <property type="nucleotide sequence ID" value="NZ_AP017372.2"/>
</dbReference>
<protein>
    <recommendedName>
        <fullName evidence="4">Ribbon-helix-helix protein CopG domain-containing protein</fullName>
    </recommendedName>
</protein>
<evidence type="ECO:0000313" key="2">
    <source>
        <dbReference type="EMBL" id="BAU57129.1"/>
    </source>
</evidence>
<name>A0A0X8XBT3_HALHR</name>
<reference evidence="2" key="1">
    <citation type="submission" date="2016-02" db="EMBL/GenBank/DDBJ databases">
        <title>Halorhodospira halochloris DSM-1059 complete genome, version 2.</title>
        <authorList>
            <person name="Tsukatani Y."/>
        </authorList>
    </citation>
    <scope>NUCLEOTIDE SEQUENCE</scope>
    <source>
        <strain evidence="2">DSM 1059</strain>
    </source>
</reference>
<dbReference type="EMBL" id="AP017372">
    <property type="protein sequence ID" value="BAU57129.1"/>
    <property type="molecule type" value="Genomic_DNA"/>
</dbReference>
<dbReference type="AlphaFoldDB" id="A0A0X8XBT3"/>
<dbReference type="KEGG" id="hhk:HH1059_04530"/>
<sequence>MKNITIALDEETAQWVRIEAAKRGTSVSRLVGEFLHERRQRETAYQRAAQRYLERSPTPLKSAGERYPNREALHGRLPLPAKGNL</sequence>
<gene>
    <name evidence="2" type="ORF">HH1059_04530</name>
</gene>